<comment type="caution">
    <text evidence="10">The sequence shown here is derived from an EMBL/GenBank/DDBJ whole genome shotgun (WGS) entry which is preliminary data.</text>
</comment>
<protein>
    <recommendedName>
        <fullName evidence="9">Defensin-like protein</fullName>
    </recommendedName>
</protein>
<keyword evidence="6" id="KW-0732">Signal</keyword>
<reference evidence="10 11" key="1">
    <citation type="journal article" date="2020" name="BMC Genomics">
        <title>Intraspecific diversification of the crop wild relative Brassica cretica Lam. using demographic model selection.</title>
        <authorList>
            <person name="Kioukis A."/>
            <person name="Michalopoulou V.A."/>
            <person name="Briers L."/>
            <person name="Pirintsos S."/>
            <person name="Studholme D.J."/>
            <person name="Pavlidis P."/>
            <person name="Sarris P.F."/>
        </authorList>
    </citation>
    <scope>NUCLEOTIDE SEQUENCE [LARGE SCALE GENOMIC DNA]</scope>
    <source>
        <strain evidence="11">cv. PFS-1207/04</strain>
    </source>
</reference>
<evidence type="ECO:0000256" key="5">
    <source>
        <dbReference type="ARBA" id="ARBA00022577"/>
    </source>
</evidence>
<comment type="subcellular location">
    <subcellularLocation>
        <location evidence="1 9">Secreted</location>
    </subcellularLocation>
</comment>
<evidence type="ECO:0000256" key="6">
    <source>
        <dbReference type="ARBA" id="ARBA00022729"/>
    </source>
</evidence>
<evidence type="ECO:0000256" key="9">
    <source>
        <dbReference type="RuleBase" id="RU367109"/>
    </source>
</evidence>
<evidence type="ECO:0000256" key="4">
    <source>
        <dbReference type="ARBA" id="ARBA00022529"/>
    </source>
</evidence>
<keyword evidence="3 9" id="KW-0964">Secreted</keyword>
<proteinExistence type="inferred from homology"/>
<gene>
    <name evidence="10" type="ORF">DY000_02027712</name>
</gene>
<evidence type="ECO:0000313" key="10">
    <source>
        <dbReference type="EMBL" id="KAF3594085.1"/>
    </source>
</evidence>
<keyword evidence="11" id="KW-1185">Reference proteome</keyword>
<name>A0ABQ7ECJ2_BRACR</name>
<organism evidence="10 11">
    <name type="scientific">Brassica cretica</name>
    <name type="common">Mustard</name>
    <dbReference type="NCBI Taxonomy" id="69181"/>
    <lineage>
        <taxon>Eukaryota</taxon>
        <taxon>Viridiplantae</taxon>
        <taxon>Streptophyta</taxon>
        <taxon>Embryophyta</taxon>
        <taxon>Tracheophyta</taxon>
        <taxon>Spermatophyta</taxon>
        <taxon>Magnoliopsida</taxon>
        <taxon>eudicotyledons</taxon>
        <taxon>Gunneridae</taxon>
        <taxon>Pentapetalae</taxon>
        <taxon>rosids</taxon>
        <taxon>malvids</taxon>
        <taxon>Brassicales</taxon>
        <taxon>Brassicaceae</taxon>
        <taxon>Brassiceae</taxon>
        <taxon>Brassica</taxon>
    </lineage>
</organism>
<keyword evidence="5 9" id="KW-0295">Fungicide</keyword>
<evidence type="ECO:0000313" key="11">
    <source>
        <dbReference type="Proteomes" id="UP000266723"/>
    </source>
</evidence>
<comment type="similarity">
    <text evidence="2 9">Belongs to the DEFL family.</text>
</comment>
<keyword evidence="4 9" id="KW-0929">Antimicrobial</keyword>
<dbReference type="PANTHER" id="PTHR36788:SF2">
    <property type="entry name" value="DEFENSIN-LIKE PROTEIN 183"/>
    <property type="match status" value="1"/>
</dbReference>
<keyword evidence="7 9" id="KW-0611">Plant defense</keyword>
<sequence length="182" mass="19482">MRDARLSTGQRAKQVATVETNYARAITRADRHHQLLHITNNATVGLACAAVHAIKTVQKSILVDLDFVRALASLDCANAIANKVKANSCQDPLGSCLQCDERCKAKHGPTGQASCDSRNQLCTCYYTCGPPSPTPPHHKQCYGGTGLCSSACNQNCAEKYLGGSGFCESIGISRLCKCQYPC</sequence>
<evidence type="ECO:0000256" key="7">
    <source>
        <dbReference type="ARBA" id="ARBA00022821"/>
    </source>
</evidence>
<dbReference type="PANTHER" id="PTHR36788">
    <property type="entry name" value="DEFENSIN-LIKE PROTEIN 183"/>
    <property type="match status" value="1"/>
</dbReference>
<dbReference type="InterPro" id="IPR039641">
    <property type="entry name" value="LCR"/>
</dbReference>
<dbReference type="EMBL" id="QGKV02000299">
    <property type="protein sequence ID" value="KAF3594085.1"/>
    <property type="molecule type" value="Genomic_DNA"/>
</dbReference>
<evidence type="ECO:0000256" key="3">
    <source>
        <dbReference type="ARBA" id="ARBA00022525"/>
    </source>
</evidence>
<keyword evidence="8" id="KW-1015">Disulfide bond</keyword>
<accession>A0ABQ7ECJ2</accession>
<evidence type="ECO:0000256" key="1">
    <source>
        <dbReference type="ARBA" id="ARBA00004613"/>
    </source>
</evidence>
<evidence type="ECO:0000256" key="2">
    <source>
        <dbReference type="ARBA" id="ARBA00006722"/>
    </source>
</evidence>
<evidence type="ECO:0000256" key="8">
    <source>
        <dbReference type="ARBA" id="ARBA00023157"/>
    </source>
</evidence>
<dbReference type="Proteomes" id="UP000266723">
    <property type="component" value="Unassembled WGS sequence"/>
</dbReference>